<dbReference type="PROSITE" id="PS50002">
    <property type="entry name" value="SH3"/>
    <property type="match status" value="1"/>
</dbReference>
<dbReference type="InterPro" id="IPR050384">
    <property type="entry name" value="Endophilin_SH3RF"/>
</dbReference>
<feature type="compositionally biased region" description="Low complexity" evidence="7">
    <location>
        <begin position="499"/>
        <end position="510"/>
    </location>
</feature>
<dbReference type="Gene3D" id="2.30.30.40">
    <property type="entry name" value="SH3 Domains"/>
    <property type="match status" value="1"/>
</dbReference>
<dbReference type="AlphaFoldDB" id="A0A137PB89"/>
<feature type="compositionally biased region" description="Low complexity" evidence="7">
    <location>
        <begin position="251"/>
        <end position="260"/>
    </location>
</feature>
<gene>
    <name evidence="10" type="ORF">CONCODRAFT_77909</name>
</gene>
<dbReference type="InterPro" id="IPR027267">
    <property type="entry name" value="AH/BAR_dom_sf"/>
</dbReference>
<dbReference type="Pfam" id="PF14604">
    <property type="entry name" value="SH3_9"/>
    <property type="match status" value="1"/>
</dbReference>
<feature type="region of interest" description="Disordered" evidence="7">
    <location>
        <begin position="383"/>
        <end position="510"/>
    </location>
</feature>
<keyword evidence="11" id="KW-1185">Reference proteome</keyword>
<dbReference type="InterPro" id="IPR036028">
    <property type="entry name" value="SH3-like_dom_sf"/>
</dbReference>
<feature type="compositionally biased region" description="Basic and acidic residues" evidence="7">
    <location>
        <begin position="278"/>
        <end position="291"/>
    </location>
</feature>
<dbReference type="PANTHER" id="PTHR14167:SF81">
    <property type="entry name" value="ENDOPHILIN-A"/>
    <property type="match status" value="1"/>
</dbReference>
<feature type="compositionally biased region" description="Polar residues" evidence="7">
    <location>
        <begin position="396"/>
        <end position="405"/>
    </location>
</feature>
<dbReference type="GO" id="GO:0005737">
    <property type="term" value="C:cytoplasm"/>
    <property type="evidence" value="ECO:0007669"/>
    <property type="project" value="InterPro"/>
</dbReference>
<dbReference type="EMBL" id="KQ964457">
    <property type="protein sequence ID" value="KXN72244.1"/>
    <property type="molecule type" value="Genomic_DNA"/>
</dbReference>
<dbReference type="OrthoDB" id="14167at2759"/>
<dbReference type="SMART" id="SM00721">
    <property type="entry name" value="BAR"/>
    <property type="match status" value="1"/>
</dbReference>
<feature type="domain" description="SH3" evidence="8">
    <location>
        <begin position="319"/>
        <end position="382"/>
    </location>
</feature>
<evidence type="ECO:0000256" key="5">
    <source>
        <dbReference type="PROSITE-ProRule" id="PRU00192"/>
    </source>
</evidence>
<dbReference type="OMA" id="MFPANYC"/>
<protein>
    <submittedName>
        <fullName evidence="10">BAR-domain-containing protein</fullName>
    </submittedName>
</protein>
<keyword evidence="2 5" id="KW-0728">SH3 domain</keyword>
<feature type="region of interest" description="Disordered" evidence="7">
    <location>
        <begin position="235"/>
        <end position="319"/>
    </location>
</feature>
<accession>A0A137PB89</accession>
<evidence type="ECO:0000256" key="3">
    <source>
        <dbReference type="ARBA" id="ARBA00023054"/>
    </source>
</evidence>
<dbReference type="InterPro" id="IPR001452">
    <property type="entry name" value="SH3_domain"/>
</dbReference>
<keyword evidence="4" id="KW-0472">Membrane</keyword>
<dbReference type="Pfam" id="PF03114">
    <property type="entry name" value="BAR"/>
    <property type="match status" value="1"/>
</dbReference>
<dbReference type="CDD" id="cd00174">
    <property type="entry name" value="SH3"/>
    <property type="match status" value="1"/>
</dbReference>
<evidence type="ECO:0000256" key="7">
    <source>
        <dbReference type="SAM" id="MobiDB-lite"/>
    </source>
</evidence>
<dbReference type="InterPro" id="IPR004148">
    <property type="entry name" value="BAR_dom"/>
</dbReference>
<evidence type="ECO:0000259" key="8">
    <source>
        <dbReference type="PROSITE" id="PS50002"/>
    </source>
</evidence>
<feature type="compositionally biased region" description="Low complexity" evidence="7">
    <location>
        <begin position="292"/>
        <end position="308"/>
    </location>
</feature>
<evidence type="ECO:0000313" key="10">
    <source>
        <dbReference type="EMBL" id="KXN72244.1"/>
    </source>
</evidence>
<reference evidence="10 11" key="1">
    <citation type="journal article" date="2015" name="Genome Biol. Evol.">
        <title>Phylogenomic analyses indicate that early fungi evolved digesting cell walls of algal ancestors of land plants.</title>
        <authorList>
            <person name="Chang Y."/>
            <person name="Wang S."/>
            <person name="Sekimoto S."/>
            <person name="Aerts A.L."/>
            <person name="Choi C."/>
            <person name="Clum A."/>
            <person name="LaButti K.M."/>
            <person name="Lindquist E.A."/>
            <person name="Yee Ngan C."/>
            <person name="Ohm R.A."/>
            <person name="Salamov A.A."/>
            <person name="Grigoriev I.V."/>
            <person name="Spatafora J.W."/>
            <person name="Berbee M.L."/>
        </authorList>
    </citation>
    <scope>NUCLEOTIDE SEQUENCE [LARGE SCALE GENOMIC DNA]</scope>
    <source>
        <strain evidence="10 11">NRRL 28638</strain>
    </source>
</reference>
<evidence type="ECO:0000313" key="11">
    <source>
        <dbReference type="Proteomes" id="UP000070444"/>
    </source>
</evidence>
<name>A0A137PB89_CONC2</name>
<proteinExistence type="predicted"/>
<evidence type="ECO:0000256" key="6">
    <source>
        <dbReference type="SAM" id="Coils"/>
    </source>
</evidence>
<dbReference type="SUPFAM" id="SSF50044">
    <property type="entry name" value="SH3-domain"/>
    <property type="match status" value="1"/>
</dbReference>
<dbReference type="Proteomes" id="UP000070444">
    <property type="component" value="Unassembled WGS sequence"/>
</dbReference>
<comment type="subcellular location">
    <subcellularLocation>
        <location evidence="1">Membrane</location>
        <topology evidence="1">Peripheral membrane protein</topology>
    </subcellularLocation>
</comment>
<evidence type="ECO:0000256" key="2">
    <source>
        <dbReference type="ARBA" id="ARBA00022443"/>
    </source>
</evidence>
<feature type="compositionally biased region" description="Polar residues" evidence="7">
    <location>
        <begin position="474"/>
        <end position="486"/>
    </location>
</feature>
<dbReference type="Gene3D" id="1.20.1270.60">
    <property type="entry name" value="Arfaptin homology (AH) domain/BAR domain"/>
    <property type="match status" value="1"/>
</dbReference>
<dbReference type="STRING" id="796925.A0A137PB89"/>
<dbReference type="PANTHER" id="PTHR14167">
    <property type="entry name" value="SH3 DOMAIN-CONTAINING"/>
    <property type="match status" value="1"/>
</dbReference>
<evidence type="ECO:0000256" key="4">
    <source>
        <dbReference type="ARBA" id="ARBA00023136"/>
    </source>
</evidence>
<feature type="domain" description="BAR" evidence="9">
    <location>
        <begin position="17"/>
        <end position="240"/>
    </location>
</feature>
<organism evidence="10 11">
    <name type="scientific">Conidiobolus coronatus (strain ATCC 28846 / CBS 209.66 / NRRL 28638)</name>
    <name type="common">Delacroixia coronata</name>
    <dbReference type="NCBI Taxonomy" id="796925"/>
    <lineage>
        <taxon>Eukaryota</taxon>
        <taxon>Fungi</taxon>
        <taxon>Fungi incertae sedis</taxon>
        <taxon>Zoopagomycota</taxon>
        <taxon>Entomophthoromycotina</taxon>
        <taxon>Entomophthoromycetes</taxon>
        <taxon>Entomophthorales</taxon>
        <taxon>Ancylistaceae</taxon>
        <taxon>Conidiobolus</taxon>
    </lineage>
</organism>
<feature type="coiled-coil region" evidence="6">
    <location>
        <begin position="143"/>
        <end position="180"/>
    </location>
</feature>
<dbReference type="SUPFAM" id="SSF103657">
    <property type="entry name" value="BAR/IMD domain-like"/>
    <property type="match status" value="1"/>
</dbReference>
<evidence type="ECO:0000256" key="1">
    <source>
        <dbReference type="ARBA" id="ARBA00004170"/>
    </source>
</evidence>
<evidence type="ECO:0000259" key="9">
    <source>
        <dbReference type="PROSITE" id="PS51021"/>
    </source>
</evidence>
<sequence>MAMSIGKNFGKLKQWTSEKLGSADKTEVNEDFKTLSDETDNRNETLQKLEIHVDLYLKNLGKRKATPEDKTKTMPIEALAHIMINQAGLIGEGTNYGKALLKVGTAHEKIANVQLDYVNKVRAGYYNNLDKSLSDLKDFYKLKAKLENRRLDLDAKLSQMQKAKKEKPELEEAVRAAQNKYDDSLADTFNRMIMINEAEELQVRDLATFVESELNYYIKCTEILTPLLSSIKELSNNPRPKRNYSLGPTVSDSYSSSYSNRYREYDDQTAHTPDSIEDDRSGYFERRDLSRSKSIGGSGSSSVRSNSRPPLPPPLTPRKKVKQMRCLYGFSSNDSEELSMEPGDLITVIEEVDEGWWIGEIKEGRTKRVGMFPVNYTEQVATPAIPTPTRAESYHSGASSASQDPWNPHKPDPFDEPEEMESPSIRKVSTPTRKPIPVMMNNDSDSESRPNFRRSMSSNSAPPPRPSGPKPTGTVRSSAGSGTASPNRLGGAQVPGPMSARSNSSNSYAANEEAEMCRECGCEDFRANPFKRGSCNNCFHKH</sequence>
<dbReference type="SMART" id="SM00326">
    <property type="entry name" value="SH3"/>
    <property type="match status" value="1"/>
</dbReference>
<dbReference type="PRINTS" id="PR00452">
    <property type="entry name" value="SH3DOMAIN"/>
</dbReference>
<dbReference type="PROSITE" id="PS51021">
    <property type="entry name" value="BAR"/>
    <property type="match status" value="1"/>
</dbReference>
<keyword evidence="3 6" id="KW-0175">Coiled coil</keyword>